<evidence type="ECO:0000259" key="11">
    <source>
        <dbReference type="Pfam" id="PF17763"/>
    </source>
</evidence>
<dbReference type="InterPro" id="IPR027475">
    <property type="entry name" value="Asparaginase/glutaminase_AS2"/>
</dbReference>
<evidence type="ECO:0000256" key="9">
    <source>
        <dbReference type="PROSITE-ProRule" id="PRU10100"/>
    </source>
</evidence>
<feature type="domain" description="Asparaginase/glutaminase C-terminal" evidence="11">
    <location>
        <begin position="221"/>
        <end position="336"/>
    </location>
</feature>
<dbReference type="PANTHER" id="PTHR11707:SF28">
    <property type="entry name" value="60 KDA LYSOPHOSPHOLIPASE"/>
    <property type="match status" value="1"/>
</dbReference>
<gene>
    <name evidence="12" type="ORF">DYI25_09730</name>
</gene>
<feature type="binding site" evidence="7">
    <location>
        <begin position="103"/>
        <end position="104"/>
    </location>
    <ligand>
        <name>substrate</name>
    </ligand>
</feature>
<evidence type="ECO:0000256" key="7">
    <source>
        <dbReference type="PIRSR" id="PIRSR001220-2"/>
    </source>
</evidence>
<dbReference type="SMART" id="SM00870">
    <property type="entry name" value="Asparaginase"/>
    <property type="match status" value="1"/>
</dbReference>
<comment type="subunit">
    <text evidence="2">Homotetramer.</text>
</comment>
<dbReference type="InterPro" id="IPR027474">
    <property type="entry name" value="L-asparaginase_N"/>
</dbReference>
<dbReference type="FunFam" id="3.40.50.1170:FF:000001">
    <property type="entry name" value="L-asparaginase 2"/>
    <property type="match status" value="1"/>
</dbReference>
<dbReference type="GO" id="GO:0004067">
    <property type="term" value="F:asparaginase activity"/>
    <property type="evidence" value="ECO:0007669"/>
    <property type="project" value="UniProtKB-UniRule"/>
</dbReference>
<dbReference type="Pfam" id="PF00710">
    <property type="entry name" value="Asparaginase"/>
    <property type="match status" value="1"/>
</dbReference>
<dbReference type="Proteomes" id="UP000761411">
    <property type="component" value="Unassembled WGS sequence"/>
</dbReference>
<dbReference type="Gene3D" id="3.40.50.40">
    <property type="match status" value="1"/>
</dbReference>
<dbReference type="PIRSF" id="PIRSF500176">
    <property type="entry name" value="L_ASNase"/>
    <property type="match status" value="1"/>
</dbReference>
<evidence type="ECO:0000256" key="5">
    <source>
        <dbReference type="ARBA" id="ARBA00049366"/>
    </source>
</evidence>
<dbReference type="PANTHER" id="PTHR11707">
    <property type="entry name" value="L-ASPARAGINASE"/>
    <property type="match status" value="1"/>
</dbReference>
<evidence type="ECO:0000256" key="2">
    <source>
        <dbReference type="ARBA" id="ARBA00011881"/>
    </source>
</evidence>
<dbReference type="SUPFAM" id="SSF53774">
    <property type="entry name" value="Glutaminase/Asparaginase"/>
    <property type="match status" value="1"/>
</dbReference>
<evidence type="ECO:0000256" key="3">
    <source>
        <dbReference type="ARBA" id="ARBA00012920"/>
    </source>
</evidence>
<comment type="caution">
    <text evidence="12">The sequence shown here is derived from an EMBL/GenBank/DDBJ whole genome shotgun (WGS) entry which is preliminary data.</text>
</comment>
<dbReference type="AlphaFoldDB" id="A0A944CKE8"/>
<evidence type="ECO:0000313" key="13">
    <source>
        <dbReference type="Proteomes" id="UP000761411"/>
    </source>
</evidence>
<dbReference type="PIRSF" id="PIRSF001220">
    <property type="entry name" value="L-ASNase_gatD"/>
    <property type="match status" value="1"/>
</dbReference>
<dbReference type="InterPro" id="IPR006034">
    <property type="entry name" value="Asparaginase/glutaminase-like"/>
</dbReference>
<evidence type="ECO:0000259" key="10">
    <source>
        <dbReference type="Pfam" id="PF00710"/>
    </source>
</evidence>
<keyword evidence="4" id="KW-0378">Hydrolase</keyword>
<dbReference type="CDD" id="cd08964">
    <property type="entry name" value="L-asparaginase_II"/>
    <property type="match status" value="1"/>
</dbReference>
<evidence type="ECO:0000313" key="12">
    <source>
        <dbReference type="EMBL" id="MBS8264716.1"/>
    </source>
</evidence>
<keyword evidence="13" id="KW-1185">Reference proteome</keyword>
<evidence type="ECO:0000256" key="1">
    <source>
        <dbReference type="ARBA" id="ARBA00010518"/>
    </source>
</evidence>
<feature type="active site" evidence="8">
    <location>
        <position position="28"/>
    </location>
</feature>
<dbReference type="PROSITE" id="PS00917">
    <property type="entry name" value="ASN_GLN_ASE_2"/>
    <property type="match status" value="1"/>
</dbReference>
<dbReference type="EC" id="3.5.1.1" evidence="3"/>
<dbReference type="InterPro" id="IPR027473">
    <property type="entry name" value="L-asparaginase_C"/>
</dbReference>
<evidence type="ECO:0000256" key="4">
    <source>
        <dbReference type="ARBA" id="ARBA00022801"/>
    </source>
</evidence>
<dbReference type="FunFam" id="3.40.50.40:FF:000003">
    <property type="entry name" value="L-asparaginase 2"/>
    <property type="match status" value="1"/>
</dbReference>
<sequence length="338" mass="36456">MDYYSFSSVFSEVIVLKKNILLIHTGGTISMSEDTSGAVKPGTNNPLTQGTDILSSLADLVVEEPFNLPSPHITPREMLELKYILEDYAKKGNIDGAVITHGTDTLEETAYFLDLTCQASFPVVVTGAMRSSNEIGSDGLYNLISSIRVASSPDAKGKGVLVVLNDEIHTAVNVTKTHTSNISTFQSPQYGPIGIVTKRGVLFHHTPTKHENYPLQDISKRVSLIKAHAGMDSSLLKAVLGLKVDGVVIEALGQGNLPPAALEGVQEFIKNNIPVVIVSRSFAGIVQDVYGYEGGGKHLKELGVIFSNGLNGQKARIKLLVALAKTEKMAEIEEMFMF</sequence>
<evidence type="ECO:0000256" key="6">
    <source>
        <dbReference type="PIRSR" id="PIRSR001220-1"/>
    </source>
</evidence>
<dbReference type="InterPro" id="IPR004550">
    <property type="entry name" value="AsnASE_II"/>
</dbReference>
<dbReference type="PRINTS" id="PR00139">
    <property type="entry name" value="ASNGLNASE"/>
</dbReference>
<dbReference type="GO" id="GO:0006528">
    <property type="term" value="P:asparagine metabolic process"/>
    <property type="evidence" value="ECO:0007669"/>
    <property type="project" value="InterPro"/>
</dbReference>
<dbReference type="PROSITE" id="PS51732">
    <property type="entry name" value="ASN_GLN_ASE_3"/>
    <property type="match status" value="1"/>
</dbReference>
<accession>A0A944CKE8</accession>
<feature type="active site" description="O-isoaspartyl threonine intermediate" evidence="6">
    <location>
        <position position="28"/>
    </location>
</feature>
<dbReference type="Pfam" id="PF17763">
    <property type="entry name" value="Asparaginase_C"/>
    <property type="match status" value="1"/>
</dbReference>
<feature type="domain" description="L-asparaginase N-terminal" evidence="10">
    <location>
        <begin position="19"/>
        <end position="207"/>
    </location>
</feature>
<feature type="binding site" evidence="7">
    <location>
        <position position="70"/>
    </location>
    <ligand>
        <name>substrate</name>
    </ligand>
</feature>
<feature type="active site" evidence="9">
    <location>
        <position position="103"/>
    </location>
</feature>
<dbReference type="InterPro" id="IPR020827">
    <property type="entry name" value="Asparaginase/glutaminase_AS1"/>
</dbReference>
<dbReference type="PROSITE" id="PS00144">
    <property type="entry name" value="ASN_GLN_ASE_1"/>
    <property type="match status" value="1"/>
</dbReference>
<dbReference type="Gene3D" id="3.40.50.1170">
    <property type="entry name" value="L-asparaginase, N-terminal domain"/>
    <property type="match status" value="1"/>
</dbReference>
<evidence type="ECO:0000256" key="8">
    <source>
        <dbReference type="PROSITE-ProRule" id="PRU10099"/>
    </source>
</evidence>
<dbReference type="InterPro" id="IPR037152">
    <property type="entry name" value="L-asparaginase_N_sf"/>
</dbReference>
<dbReference type="EMBL" id="QTKX01000001">
    <property type="protein sequence ID" value="MBS8264716.1"/>
    <property type="molecule type" value="Genomic_DNA"/>
</dbReference>
<proteinExistence type="inferred from homology"/>
<organism evidence="12 13">
    <name type="scientific">Mesobacillus boroniphilus</name>
    <dbReference type="NCBI Taxonomy" id="308892"/>
    <lineage>
        <taxon>Bacteria</taxon>
        <taxon>Bacillati</taxon>
        <taxon>Bacillota</taxon>
        <taxon>Bacilli</taxon>
        <taxon>Bacillales</taxon>
        <taxon>Bacillaceae</taxon>
        <taxon>Mesobacillus</taxon>
    </lineage>
</organism>
<reference evidence="12 13" key="1">
    <citation type="journal article" date="2021" name="Microorganisms">
        <title>Bacterial Dimethylsulfoniopropionate Biosynthesis in the East China Sea.</title>
        <authorList>
            <person name="Liu J."/>
            <person name="Zhang Y."/>
            <person name="Liu J."/>
            <person name="Zhong H."/>
            <person name="Williams B.T."/>
            <person name="Zheng Y."/>
            <person name="Curson A.R.J."/>
            <person name="Sun C."/>
            <person name="Sun H."/>
            <person name="Song D."/>
            <person name="Wagner Mackenzie B."/>
            <person name="Bermejo Martinez A."/>
            <person name="Todd J.D."/>
            <person name="Zhang X.H."/>
        </authorList>
    </citation>
    <scope>NUCLEOTIDE SEQUENCE [LARGE SCALE GENOMIC DNA]</scope>
    <source>
        <strain evidence="12 13">ESS08</strain>
    </source>
</reference>
<dbReference type="InterPro" id="IPR036152">
    <property type="entry name" value="Asp/glu_Ase-like_sf"/>
</dbReference>
<name>A0A944CKE8_9BACI</name>
<comment type="similarity">
    <text evidence="1">Belongs to the asparaginase 1 family.</text>
</comment>
<dbReference type="SFLD" id="SFLDS00057">
    <property type="entry name" value="Glutaminase/Asparaginase"/>
    <property type="match status" value="1"/>
</dbReference>
<comment type="catalytic activity">
    <reaction evidence="5">
        <text>L-asparagine + H2O = L-aspartate + NH4(+)</text>
        <dbReference type="Rhea" id="RHEA:21016"/>
        <dbReference type="ChEBI" id="CHEBI:15377"/>
        <dbReference type="ChEBI" id="CHEBI:28938"/>
        <dbReference type="ChEBI" id="CHEBI:29991"/>
        <dbReference type="ChEBI" id="CHEBI:58048"/>
        <dbReference type="EC" id="3.5.1.1"/>
    </reaction>
</comment>
<dbReference type="InterPro" id="IPR040919">
    <property type="entry name" value="Asparaginase_C"/>
</dbReference>
<protein>
    <recommendedName>
        <fullName evidence="3">asparaginase</fullName>
        <ecNumber evidence="3">3.5.1.1</ecNumber>
    </recommendedName>
</protein>